<keyword evidence="2" id="KW-0472">Membrane</keyword>
<name>A0A543PAY8_9ACTN</name>
<accession>A0A543PAY8</accession>
<feature type="region of interest" description="Disordered" evidence="1">
    <location>
        <begin position="26"/>
        <end position="179"/>
    </location>
</feature>
<gene>
    <name evidence="3" type="ORF">FHU33_0612</name>
</gene>
<sequence>MAEPDWNPDTGGRSLAEILREAGIESANRAARRRTWDDPEETGIRQRRAEAAAADGAAGRAGYGRRRSDQGDAYSGASSDARPPAVERRQNPERRQPRLPVPGASTAAIPGLRPDRKPGVPASSAMPSAPVPSIGAPRAPLHSQPVPALDRRAGQPIPQRASSRSLREPDHPSTGPIPVVRADQLDLDDLDATPRESALAWLRFAGELVIALAVGVGVYFAATVLWEIVPHVAVLLAPLAVTGLVTGVGVWRQKQGREPIGARLLAVLVFAGTLLTIAPAAGLLAAGS</sequence>
<protein>
    <submittedName>
        <fullName evidence="3">Uncharacterized protein</fullName>
    </submittedName>
</protein>
<keyword evidence="4" id="KW-1185">Reference proteome</keyword>
<feature type="transmembrane region" description="Helical" evidence="2">
    <location>
        <begin position="232"/>
        <end position="252"/>
    </location>
</feature>
<dbReference type="Proteomes" id="UP000319865">
    <property type="component" value="Unassembled WGS sequence"/>
</dbReference>
<dbReference type="RefSeq" id="WP_142024010.1">
    <property type="nucleotide sequence ID" value="NZ_VFQE01000001.1"/>
</dbReference>
<dbReference type="OrthoDB" id="5191262at2"/>
<feature type="compositionally biased region" description="Basic and acidic residues" evidence="1">
    <location>
        <begin position="85"/>
        <end position="96"/>
    </location>
</feature>
<feature type="compositionally biased region" description="Basic and acidic residues" evidence="1">
    <location>
        <begin position="34"/>
        <end position="50"/>
    </location>
</feature>
<dbReference type="EMBL" id="VFQE01000001">
    <property type="protein sequence ID" value="TQN41249.1"/>
    <property type="molecule type" value="Genomic_DNA"/>
</dbReference>
<evidence type="ECO:0000313" key="4">
    <source>
        <dbReference type="Proteomes" id="UP000319865"/>
    </source>
</evidence>
<feature type="transmembrane region" description="Helical" evidence="2">
    <location>
        <begin position="264"/>
        <end position="286"/>
    </location>
</feature>
<organism evidence="3 4">
    <name type="scientific">Blastococcus colisei</name>
    <dbReference type="NCBI Taxonomy" id="1564162"/>
    <lineage>
        <taxon>Bacteria</taxon>
        <taxon>Bacillati</taxon>
        <taxon>Actinomycetota</taxon>
        <taxon>Actinomycetes</taxon>
        <taxon>Geodermatophilales</taxon>
        <taxon>Geodermatophilaceae</taxon>
        <taxon>Blastococcus</taxon>
    </lineage>
</organism>
<evidence type="ECO:0000256" key="1">
    <source>
        <dbReference type="SAM" id="MobiDB-lite"/>
    </source>
</evidence>
<comment type="caution">
    <text evidence="3">The sequence shown here is derived from an EMBL/GenBank/DDBJ whole genome shotgun (WGS) entry which is preliminary data.</text>
</comment>
<feature type="compositionally biased region" description="Low complexity" evidence="1">
    <location>
        <begin position="51"/>
        <end position="60"/>
    </location>
</feature>
<feature type="transmembrane region" description="Helical" evidence="2">
    <location>
        <begin position="204"/>
        <end position="226"/>
    </location>
</feature>
<evidence type="ECO:0000256" key="2">
    <source>
        <dbReference type="SAM" id="Phobius"/>
    </source>
</evidence>
<feature type="compositionally biased region" description="Low complexity" evidence="1">
    <location>
        <begin position="120"/>
        <end position="133"/>
    </location>
</feature>
<proteinExistence type="predicted"/>
<evidence type="ECO:0000313" key="3">
    <source>
        <dbReference type="EMBL" id="TQN41249.1"/>
    </source>
</evidence>
<reference evidence="3 4" key="1">
    <citation type="submission" date="2019-06" db="EMBL/GenBank/DDBJ databases">
        <title>Sequencing the genomes of 1000 actinobacteria strains.</title>
        <authorList>
            <person name="Klenk H.-P."/>
        </authorList>
    </citation>
    <scope>NUCLEOTIDE SEQUENCE [LARGE SCALE GENOMIC DNA]</scope>
    <source>
        <strain evidence="3 4">DSM 46837</strain>
    </source>
</reference>
<dbReference type="AlphaFoldDB" id="A0A543PAY8"/>
<keyword evidence="2" id="KW-1133">Transmembrane helix</keyword>
<keyword evidence="2" id="KW-0812">Transmembrane</keyword>